<name>A0ABD6ECQ2_9BILA</name>
<evidence type="ECO:0000256" key="6">
    <source>
        <dbReference type="ARBA" id="ARBA00022989"/>
    </source>
</evidence>
<evidence type="ECO:0000256" key="5">
    <source>
        <dbReference type="ARBA" id="ARBA00022927"/>
    </source>
</evidence>
<comment type="function">
    <text evidence="9">Has a role in transport between endoplasmic reticulum and Golgi.</text>
</comment>
<evidence type="ECO:0000256" key="8">
    <source>
        <dbReference type="ARBA" id="ARBA00023136"/>
    </source>
</evidence>
<proteinExistence type="inferred from homology"/>
<comment type="similarity">
    <text evidence="1 9">Belongs to the YIF1 family.</text>
</comment>
<evidence type="ECO:0000256" key="7">
    <source>
        <dbReference type="ARBA" id="ARBA00023034"/>
    </source>
</evidence>
<comment type="subcellular location">
    <subcellularLocation>
        <location evidence="9">Endoplasmic reticulum membrane</location>
        <topology evidence="9">Multi-pass membrane protein</topology>
    </subcellularLocation>
    <subcellularLocation>
        <location evidence="9">Golgi apparatus membrane</location>
        <topology evidence="9">Multi-pass membrane protein</topology>
    </subcellularLocation>
</comment>
<keyword evidence="3 9" id="KW-0812">Transmembrane</keyword>
<dbReference type="GO" id="GO:0015031">
    <property type="term" value="P:protein transport"/>
    <property type="evidence" value="ECO:0007669"/>
    <property type="project" value="UniProtKB-KW"/>
</dbReference>
<gene>
    <name evidence="11" type="ORF">AB6A40_004145</name>
</gene>
<dbReference type="GO" id="GO:0000139">
    <property type="term" value="C:Golgi membrane"/>
    <property type="evidence" value="ECO:0007669"/>
    <property type="project" value="UniProtKB-SubCell"/>
</dbReference>
<dbReference type="InterPro" id="IPR005578">
    <property type="entry name" value="Yif1_fam"/>
</dbReference>
<comment type="caution">
    <text evidence="11">The sequence shown here is derived from an EMBL/GenBank/DDBJ whole genome shotgun (WGS) entry which is preliminary data.</text>
</comment>
<keyword evidence="8 9" id="KW-0472">Membrane</keyword>
<evidence type="ECO:0000256" key="9">
    <source>
        <dbReference type="RuleBase" id="RU368073"/>
    </source>
</evidence>
<evidence type="ECO:0000256" key="3">
    <source>
        <dbReference type="ARBA" id="ARBA00022692"/>
    </source>
</evidence>
<feature type="transmembrane region" description="Helical" evidence="9">
    <location>
        <begin position="249"/>
        <end position="271"/>
    </location>
</feature>
<protein>
    <recommendedName>
        <fullName evidence="9">Protein YIF1</fullName>
    </recommendedName>
</protein>
<dbReference type="PANTHER" id="PTHR14083">
    <property type="entry name" value="YIP1 INTERACTING FACTOR HOMOLOG YIF1 PROTEIN"/>
    <property type="match status" value="1"/>
</dbReference>
<evidence type="ECO:0000256" key="2">
    <source>
        <dbReference type="ARBA" id="ARBA00022448"/>
    </source>
</evidence>
<feature type="region of interest" description="Disordered" evidence="10">
    <location>
        <begin position="1"/>
        <end position="80"/>
    </location>
</feature>
<accession>A0ABD6ECQ2</accession>
<feature type="compositionally biased region" description="Polar residues" evidence="10">
    <location>
        <begin position="24"/>
        <end position="80"/>
    </location>
</feature>
<keyword evidence="7 9" id="KW-0333">Golgi apparatus</keyword>
<sequence>MGDPDWRWNDNTVSPPPYGRGGYASQQTHFQQQPSSGNPYGSQFQDASYQNRFADSSFSSPSERPDYYSQQPPKFSVNSSHPSAFESTVFSDTKNPYGHGFSQQLLSDPMVSAARQIGGQFAESQKERLTKYLSGFHLKYYFAVDNSYVGRKLGILLFPFFHQEWTVQNSNTDDPVPARYDVNAPDLYIPLMAFVTYVLISGFVLGTQGRFSPEQLGIITTNALIYIILENVIVFVTKYVMNISQALSVWHTLAFSGYKFVGMNVCLLAFLTCGKTAYYIVLIYSSLAMVFFLIRTVRTFVLDVASMYSGDGGRKRKLYLLLFIAFTQPFIMWWLTSSVAKSMTGKMNFAHMALSGLGFQEAVKKGELPLQPDGEVDYEALLKMP</sequence>
<dbReference type="GO" id="GO:0005789">
    <property type="term" value="C:endoplasmic reticulum membrane"/>
    <property type="evidence" value="ECO:0007669"/>
    <property type="project" value="UniProtKB-SubCell"/>
</dbReference>
<feature type="transmembrane region" description="Helical" evidence="9">
    <location>
        <begin position="187"/>
        <end position="206"/>
    </location>
</feature>
<evidence type="ECO:0000256" key="4">
    <source>
        <dbReference type="ARBA" id="ARBA00022824"/>
    </source>
</evidence>
<feature type="transmembrane region" description="Helical" evidence="9">
    <location>
        <begin position="277"/>
        <end position="297"/>
    </location>
</feature>
<dbReference type="PANTHER" id="PTHR14083:SF0">
    <property type="entry name" value="YIP1D-INTERACTING FACTOR 1, ISOFORM C"/>
    <property type="match status" value="1"/>
</dbReference>
<keyword evidence="5 9" id="KW-0653">Protein transport</keyword>
<keyword evidence="6 9" id="KW-1133">Transmembrane helix</keyword>
<reference evidence="11 12" key="1">
    <citation type="submission" date="2024-08" db="EMBL/GenBank/DDBJ databases">
        <title>Gnathostoma spinigerum genome.</title>
        <authorList>
            <person name="Gonzalez-Bertolin B."/>
            <person name="Monzon S."/>
            <person name="Zaballos A."/>
            <person name="Jimenez P."/>
            <person name="Dekumyoy P."/>
            <person name="Varona S."/>
            <person name="Cuesta I."/>
            <person name="Sumanam S."/>
            <person name="Adisakwattana P."/>
            <person name="Gasser R.B."/>
            <person name="Hernandez-Gonzalez A."/>
            <person name="Young N.D."/>
            <person name="Perteguer M.J."/>
        </authorList>
    </citation>
    <scope>NUCLEOTIDE SEQUENCE [LARGE SCALE GENOMIC DNA]</scope>
    <source>
        <strain evidence="11">AL3</strain>
        <tissue evidence="11">Liver</tissue>
    </source>
</reference>
<feature type="transmembrane region" description="Helical" evidence="9">
    <location>
        <begin position="318"/>
        <end position="336"/>
    </location>
</feature>
<dbReference type="Pfam" id="PF03878">
    <property type="entry name" value="YIF1"/>
    <property type="match status" value="1"/>
</dbReference>
<evidence type="ECO:0000256" key="10">
    <source>
        <dbReference type="SAM" id="MobiDB-lite"/>
    </source>
</evidence>
<evidence type="ECO:0000313" key="12">
    <source>
        <dbReference type="Proteomes" id="UP001608902"/>
    </source>
</evidence>
<feature type="transmembrane region" description="Helical" evidence="9">
    <location>
        <begin position="218"/>
        <end position="237"/>
    </location>
</feature>
<evidence type="ECO:0000313" key="11">
    <source>
        <dbReference type="EMBL" id="MFH4977436.1"/>
    </source>
</evidence>
<keyword evidence="4 9" id="KW-0256">Endoplasmic reticulum</keyword>
<dbReference type="AlphaFoldDB" id="A0ABD6ECQ2"/>
<dbReference type="Proteomes" id="UP001608902">
    <property type="component" value="Unassembled WGS sequence"/>
</dbReference>
<keyword evidence="12" id="KW-1185">Reference proteome</keyword>
<evidence type="ECO:0000256" key="1">
    <source>
        <dbReference type="ARBA" id="ARBA00009727"/>
    </source>
</evidence>
<dbReference type="GO" id="GO:0005793">
    <property type="term" value="C:endoplasmic reticulum-Golgi intermediate compartment"/>
    <property type="evidence" value="ECO:0007669"/>
    <property type="project" value="UniProtKB-UniRule"/>
</dbReference>
<dbReference type="EMBL" id="JBGFUD010002300">
    <property type="protein sequence ID" value="MFH4977436.1"/>
    <property type="molecule type" value="Genomic_DNA"/>
</dbReference>
<organism evidence="11 12">
    <name type="scientific">Gnathostoma spinigerum</name>
    <dbReference type="NCBI Taxonomy" id="75299"/>
    <lineage>
        <taxon>Eukaryota</taxon>
        <taxon>Metazoa</taxon>
        <taxon>Ecdysozoa</taxon>
        <taxon>Nematoda</taxon>
        <taxon>Chromadorea</taxon>
        <taxon>Rhabditida</taxon>
        <taxon>Spirurina</taxon>
        <taxon>Gnathostomatomorpha</taxon>
        <taxon>Gnathostomatoidea</taxon>
        <taxon>Gnathostomatidae</taxon>
        <taxon>Gnathostoma</taxon>
    </lineage>
</organism>
<dbReference type="GO" id="GO:0006888">
    <property type="term" value="P:endoplasmic reticulum to Golgi vesicle-mediated transport"/>
    <property type="evidence" value="ECO:0007669"/>
    <property type="project" value="UniProtKB-UniRule"/>
</dbReference>
<keyword evidence="2 9" id="KW-0813">Transport</keyword>